<dbReference type="PROSITE" id="PS50066">
    <property type="entry name" value="MADS_BOX_2"/>
    <property type="match status" value="1"/>
</dbReference>
<dbReference type="SUPFAM" id="SSF55455">
    <property type="entry name" value="SRF-like"/>
    <property type="match status" value="1"/>
</dbReference>
<keyword evidence="5" id="KW-0539">Nucleus</keyword>
<reference evidence="10 11" key="2">
    <citation type="submission" date="2018-04" db="EMBL/GenBank/DDBJ databases">
        <title>OglaRS2 (Oryza glaberrima Reference Sequence Version 2).</title>
        <authorList>
            <person name="Zhang J."/>
            <person name="Kudrna D."/>
            <person name="Lee S."/>
            <person name="Talag J."/>
            <person name="Rajasekar S."/>
            <person name="Wing R.A."/>
        </authorList>
    </citation>
    <scope>NUCLEOTIDE SEQUENCE [LARGE SCALE GENOMIC DNA]</scope>
    <source>
        <strain evidence="10 11">cv. IRGC 96717</strain>
    </source>
</reference>
<dbReference type="InterPro" id="IPR050142">
    <property type="entry name" value="MADS-box/MEF2_TF"/>
</dbReference>
<evidence type="ECO:0000259" key="8">
    <source>
        <dbReference type="PROSITE" id="PS50066"/>
    </source>
</evidence>
<evidence type="ECO:0000256" key="2">
    <source>
        <dbReference type="ARBA" id="ARBA00023015"/>
    </source>
</evidence>
<dbReference type="GO" id="GO:0005634">
    <property type="term" value="C:nucleus"/>
    <property type="evidence" value="ECO:0007669"/>
    <property type="project" value="UniProtKB-SubCell"/>
</dbReference>
<feature type="compositionally biased region" description="Basic and acidic residues" evidence="7">
    <location>
        <begin position="11"/>
        <end position="20"/>
    </location>
</feature>
<keyword evidence="11" id="KW-1185">Reference proteome</keyword>
<dbReference type="GeneID" id="127767721"/>
<dbReference type="RefSeq" id="XP_052149114.1">
    <property type="nucleotide sequence ID" value="XM_052293154.1"/>
</dbReference>
<dbReference type="KEGG" id="ogl:127767721"/>
<dbReference type="Proteomes" id="UP000007306">
    <property type="component" value="Chromosome 3"/>
</dbReference>
<keyword evidence="3" id="KW-0238">DNA-binding</keyword>
<dbReference type="HOGENOM" id="CLU_053053_14_1_1"/>
<dbReference type="InterPro" id="IPR033896">
    <property type="entry name" value="MEF2-like_N"/>
</dbReference>
<dbReference type="EnsemblPlants" id="ORGLA03G0061100.1">
    <property type="protein sequence ID" value="ORGLA03G0061100.1"/>
    <property type="gene ID" value="ORGLA03G0061100"/>
</dbReference>
<evidence type="ECO:0000256" key="6">
    <source>
        <dbReference type="SAM" id="Coils"/>
    </source>
</evidence>
<dbReference type="FunFam" id="3.40.1810.10:FF:000007">
    <property type="entry name" value="Transcription factor, MADS-box"/>
    <property type="match status" value="1"/>
</dbReference>
<evidence type="ECO:0000259" key="9">
    <source>
        <dbReference type="PROSITE" id="PS51297"/>
    </source>
</evidence>
<feature type="region of interest" description="Disordered" evidence="7">
    <location>
        <begin position="1"/>
        <end position="20"/>
    </location>
</feature>
<evidence type="ECO:0008006" key="12">
    <source>
        <dbReference type="Google" id="ProtNLM"/>
    </source>
</evidence>
<evidence type="ECO:0000256" key="1">
    <source>
        <dbReference type="ARBA" id="ARBA00004123"/>
    </source>
</evidence>
<dbReference type="CDD" id="cd00265">
    <property type="entry name" value="MADS_MEF2_like"/>
    <property type="match status" value="1"/>
</dbReference>
<dbReference type="Pfam" id="PF01486">
    <property type="entry name" value="K-box"/>
    <property type="match status" value="1"/>
</dbReference>
<protein>
    <recommendedName>
        <fullName evidence="12">MADS-box protein</fullName>
    </recommendedName>
</protein>
<dbReference type="GO" id="GO:0045944">
    <property type="term" value="P:positive regulation of transcription by RNA polymerase II"/>
    <property type="evidence" value="ECO:0007669"/>
    <property type="project" value="InterPro"/>
</dbReference>
<organism evidence="10 11">
    <name type="scientific">Oryza glaberrima</name>
    <name type="common">African rice</name>
    <dbReference type="NCBI Taxonomy" id="4538"/>
    <lineage>
        <taxon>Eukaryota</taxon>
        <taxon>Viridiplantae</taxon>
        <taxon>Streptophyta</taxon>
        <taxon>Embryophyta</taxon>
        <taxon>Tracheophyta</taxon>
        <taxon>Spermatophyta</taxon>
        <taxon>Magnoliopsida</taxon>
        <taxon>Liliopsida</taxon>
        <taxon>Poales</taxon>
        <taxon>Poaceae</taxon>
        <taxon>BOP clade</taxon>
        <taxon>Oryzoideae</taxon>
        <taxon>Oryzeae</taxon>
        <taxon>Oryzinae</taxon>
        <taxon>Oryza</taxon>
    </lineage>
</organism>
<dbReference type="GO" id="GO:0003700">
    <property type="term" value="F:DNA-binding transcription factor activity"/>
    <property type="evidence" value="ECO:0007669"/>
    <property type="project" value="InterPro"/>
</dbReference>
<dbReference type="GO" id="GO:0046983">
    <property type="term" value="F:protein dimerization activity"/>
    <property type="evidence" value="ECO:0007669"/>
    <property type="project" value="InterPro"/>
</dbReference>
<dbReference type="InterPro" id="IPR002487">
    <property type="entry name" value="TF_Kbox"/>
</dbReference>
<evidence type="ECO:0000313" key="11">
    <source>
        <dbReference type="Proteomes" id="UP000007306"/>
    </source>
</evidence>
<dbReference type="Gramene" id="ORGLA03G0061100.1">
    <property type="protein sequence ID" value="ORGLA03G0061100.1"/>
    <property type="gene ID" value="ORGLA03G0061100"/>
</dbReference>
<dbReference type="STRING" id="4538.I1P8B5"/>
<evidence type="ECO:0000256" key="4">
    <source>
        <dbReference type="ARBA" id="ARBA00023163"/>
    </source>
</evidence>
<feature type="coiled-coil region" evidence="6">
    <location>
        <begin position="162"/>
        <end position="189"/>
    </location>
</feature>
<dbReference type="PRINTS" id="PR00404">
    <property type="entry name" value="MADSDOMAIN"/>
</dbReference>
<name>I1P8B5_ORYGL</name>
<evidence type="ECO:0000256" key="7">
    <source>
        <dbReference type="SAM" id="MobiDB-lite"/>
    </source>
</evidence>
<feature type="domain" description="MADS-box" evidence="8">
    <location>
        <begin position="20"/>
        <end position="80"/>
    </location>
</feature>
<reference evidence="10" key="1">
    <citation type="submission" date="2015-06" db="UniProtKB">
        <authorList>
            <consortium name="EnsemblPlants"/>
        </authorList>
    </citation>
    <scope>IDENTIFICATION</scope>
</reference>
<gene>
    <name evidence="10" type="primary">LOC127767721</name>
</gene>
<sequence length="250" mass="27970">MAGGGGGGGRGEGEGRAATGKRERIAIRRIDNLAARQVTFSKRRRGLFKKAEELSILCDAEVGLVVFSATGKLFQFASTSMKQIIDRYNSHSKTLQRAEPSQLDLQGEDSSTCARLKEELAETSLRLRQMRGEELHRLNVEQLQELEKSLEFGLGSVLKTKSKKILDEIDGLERKRMQLIEENLRLKEQLQVSRMSRMEEMQPGPDSEIVYEEGQSSESVTNASYPRPPPDNDYSSDTSLRLGLSLFSSK</sequence>
<feature type="compositionally biased region" description="Gly residues" evidence="7">
    <location>
        <begin position="1"/>
        <end position="10"/>
    </location>
</feature>
<feature type="region of interest" description="Disordered" evidence="7">
    <location>
        <begin position="196"/>
        <end position="239"/>
    </location>
</feature>
<dbReference type="eggNOG" id="KOG0014">
    <property type="taxonomic scope" value="Eukaryota"/>
</dbReference>
<dbReference type="PROSITE" id="PS00350">
    <property type="entry name" value="MADS_BOX_1"/>
    <property type="match status" value="1"/>
</dbReference>
<feature type="domain" description="K-box" evidence="9">
    <location>
        <begin position="106"/>
        <end position="198"/>
    </location>
</feature>
<keyword evidence="6" id="KW-0175">Coiled coil</keyword>
<comment type="subcellular location">
    <subcellularLocation>
        <location evidence="1">Nucleus</location>
    </subcellularLocation>
</comment>
<dbReference type="OMA" id="QIYNNVH"/>
<keyword evidence="2" id="KW-0805">Transcription regulation</keyword>
<dbReference type="Pfam" id="PF00319">
    <property type="entry name" value="SRF-TF"/>
    <property type="match status" value="1"/>
</dbReference>
<proteinExistence type="predicted"/>
<feature type="compositionally biased region" description="Polar residues" evidence="7">
    <location>
        <begin position="214"/>
        <end position="224"/>
    </location>
</feature>
<dbReference type="AlphaFoldDB" id="I1P8B5"/>
<dbReference type="SMART" id="SM00432">
    <property type="entry name" value="MADS"/>
    <property type="match status" value="1"/>
</dbReference>
<evidence type="ECO:0000313" key="10">
    <source>
        <dbReference type="EnsemblPlants" id="ORGLA03G0061100.1"/>
    </source>
</evidence>
<evidence type="ECO:0000256" key="5">
    <source>
        <dbReference type="ARBA" id="ARBA00023242"/>
    </source>
</evidence>
<dbReference type="PROSITE" id="PS51297">
    <property type="entry name" value="K_BOX"/>
    <property type="match status" value="1"/>
</dbReference>
<keyword evidence="4" id="KW-0804">Transcription</keyword>
<dbReference type="PANTHER" id="PTHR48019">
    <property type="entry name" value="SERUM RESPONSE FACTOR HOMOLOG"/>
    <property type="match status" value="1"/>
</dbReference>
<dbReference type="GO" id="GO:0000977">
    <property type="term" value="F:RNA polymerase II transcription regulatory region sequence-specific DNA binding"/>
    <property type="evidence" value="ECO:0007669"/>
    <property type="project" value="InterPro"/>
</dbReference>
<dbReference type="InterPro" id="IPR036879">
    <property type="entry name" value="TF_MADSbox_sf"/>
</dbReference>
<accession>I1P8B5</accession>
<dbReference type="Gene3D" id="3.40.1810.10">
    <property type="entry name" value="Transcription factor, MADS-box"/>
    <property type="match status" value="1"/>
</dbReference>
<evidence type="ECO:0000256" key="3">
    <source>
        <dbReference type="ARBA" id="ARBA00023125"/>
    </source>
</evidence>
<dbReference type="InterPro" id="IPR002100">
    <property type="entry name" value="TF_MADSbox"/>
</dbReference>